<protein>
    <submittedName>
        <fullName evidence="2">Uncharacterized protein</fullName>
    </submittedName>
</protein>
<dbReference type="EMBL" id="CP144752">
    <property type="protein sequence ID" value="WVZ90996.1"/>
    <property type="molecule type" value="Genomic_DNA"/>
</dbReference>
<proteinExistence type="predicted"/>
<feature type="compositionally biased region" description="Low complexity" evidence="1">
    <location>
        <begin position="20"/>
        <end position="33"/>
    </location>
</feature>
<reference evidence="2 3" key="1">
    <citation type="submission" date="2024-02" db="EMBL/GenBank/DDBJ databases">
        <title>High-quality chromosome-scale genome assembly of Pensacola bahiagrass (Paspalum notatum Flugge var. saurae).</title>
        <authorList>
            <person name="Vega J.M."/>
            <person name="Podio M."/>
            <person name="Orjuela J."/>
            <person name="Siena L.A."/>
            <person name="Pessino S.C."/>
            <person name="Combes M.C."/>
            <person name="Mariac C."/>
            <person name="Albertini E."/>
            <person name="Pupilli F."/>
            <person name="Ortiz J.P.A."/>
            <person name="Leblanc O."/>
        </authorList>
    </citation>
    <scope>NUCLEOTIDE SEQUENCE [LARGE SCALE GENOMIC DNA]</scope>
    <source>
        <strain evidence="2">R1</strain>
        <tissue evidence="2">Leaf</tissue>
    </source>
</reference>
<organism evidence="2 3">
    <name type="scientific">Paspalum notatum var. saurae</name>
    <dbReference type="NCBI Taxonomy" id="547442"/>
    <lineage>
        <taxon>Eukaryota</taxon>
        <taxon>Viridiplantae</taxon>
        <taxon>Streptophyta</taxon>
        <taxon>Embryophyta</taxon>
        <taxon>Tracheophyta</taxon>
        <taxon>Spermatophyta</taxon>
        <taxon>Magnoliopsida</taxon>
        <taxon>Liliopsida</taxon>
        <taxon>Poales</taxon>
        <taxon>Poaceae</taxon>
        <taxon>PACMAD clade</taxon>
        <taxon>Panicoideae</taxon>
        <taxon>Andropogonodae</taxon>
        <taxon>Paspaleae</taxon>
        <taxon>Paspalinae</taxon>
        <taxon>Paspalum</taxon>
    </lineage>
</organism>
<dbReference type="AlphaFoldDB" id="A0AAQ3X925"/>
<evidence type="ECO:0000313" key="3">
    <source>
        <dbReference type="Proteomes" id="UP001341281"/>
    </source>
</evidence>
<evidence type="ECO:0000256" key="1">
    <source>
        <dbReference type="SAM" id="MobiDB-lite"/>
    </source>
</evidence>
<gene>
    <name evidence="2" type="ORF">U9M48_037230</name>
</gene>
<sequence>MGTSRLSFLPSTSALAASLTSSLPTAGHASLASSPPPPRRPPPSPLPCPPPDTPPQQDLLPPPANASSAPDTPPPVSSAPDASPLPPPRRTRLPYPRAGRAQIHHTPVMSSSSADLPPSVALLHVASVHGCSWLRP</sequence>
<feature type="compositionally biased region" description="Pro residues" evidence="1">
    <location>
        <begin position="34"/>
        <end position="64"/>
    </location>
</feature>
<evidence type="ECO:0000313" key="2">
    <source>
        <dbReference type="EMBL" id="WVZ90996.1"/>
    </source>
</evidence>
<keyword evidence="3" id="KW-1185">Reference proteome</keyword>
<dbReference type="Proteomes" id="UP001341281">
    <property type="component" value="Chromosome 08"/>
</dbReference>
<accession>A0AAQ3X925</accession>
<name>A0AAQ3X925_PASNO</name>
<feature type="compositionally biased region" description="Pro residues" evidence="1">
    <location>
        <begin position="71"/>
        <end position="88"/>
    </location>
</feature>
<feature type="region of interest" description="Disordered" evidence="1">
    <location>
        <begin position="20"/>
        <end position="115"/>
    </location>
</feature>